<name>A0A3B0ZY09_9ZZZZ</name>
<evidence type="ECO:0000313" key="1">
    <source>
        <dbReference type="EMBL" id="VAW92332.1"/>
    </source>
</evidence>
<organism evidence="1">
    <name type="scientific">hydrothermal vent metagenome</name>
    <dbReference type="NCBI Taxonomy" id="652676"/>
    <lineage>
        <taxon>unclassified sequences</taxon>
        <taxon>metagenomes</taxon>
        <taxon>ecological metagenomes</taxon>
    </lineage>
</organism>
<sequence>MIKHSYLILLIIFVAQSVQAEITPIDGAFGIKLGDSPKEKYRAEELPTEIGKLFFVEPPIKNEHFNEYAVLVTHRTNKIFRIYAEKEQSSASCKEELLKVKRSLENIYGTLSVANKVFTVKQKNREINLTCKISTINNNEASLQIKYVDRQLFKDSHERTKPDRNDASGL</sequence>
<proteinExistence type="predicted"/>
<gene>
    <name evidence="1" type="ORF">MNBD_GAMMA21-1228</name>
</gene>
<protein>
    <submittedName>
        <fullName evidence="1">Uncharacterized protein</fullName>
    </submittedName>
</protein>
<dbReference type="AlphaFoldDB" id="A0A3B0ZY09"/>
<reference evidence="1" key="1">
    <citation type="submission" date="2018-06" db="EMBL/GenBank/DDBJ databases">
        <authorList>
            <person name="Zhirakovskaya E."/>
        </authorList>
    </citation>
    <scope>NUCLEOTIDE SEQUENCE</scope>
</reference>
<accession>A0A3B0ZY09</accession>
<dbReference type="EMBL" id="UOFR01000014">
    <property type="protein sequence ID" value="VAW92332.1"/>
    <property type="molecule type" value="Genomic_DNA"/>
</dbReference>